<organism evidence="2 3">
    <name type="scientific">Acetobacter tropicalis NBRC 101654</name>
    <dbReference type="NCBI Taxonomy" id="749388"/>
    <lineage>
        <taxon>Bacteria</taxon>
        <taxon>Pseudomonadati</taxon>
        <taxon>Pseudomonadota</taxon>
        <taxon>Alphaproteobacteria</taxon>
        <taxon>Acetobacterales</taxon>
        <taxon>Acetobacteraceae</taxon>
        <taxon>Acetobacter</taxon>
    </lineage>
</organism>
<feature type="region of interest" description="Disordered" evidence="1">
    <location>
        <begin position="1"/>
        <end position="66"/>
    </location>
</feature>
<evidence type="ECO:0000313" key="2">
    <source>
        <dbReference type="EMBL" id="GAA08089.1"/>
    </source>
</evidence>
<protein>
    <submittedName>
        <fullName evidence="2">Uncharacterized protein</fullName>
    </submittedName>
</protein>
<gene>
    <name evidence="2" type="ORF">ATPR_1093</name>
</gene>
<dbReference type="EMBL" id="BABS01000022">
    <property type="protein sequence ID" value="GAA08089.1"/>
    <property type="molecule type" value="Genomic_DNA"/>
</dbReference>
<reference evidence="2 3" key="1">
    <citation type="journal article" date="2011" name="Biochem. Biophys. Res. Commun.">
        <title>Increased number of Arginine-based salt bridges contributes to the thermotolerance of thermotolerant acetic acid bacteria, Acetobacter tropicalis SKU1100.</title>
        <authorList>
            <person name="Matsutani M."/>
            <person name="Hirakawa H."/>
            <person name="Nishikura M."/>
            <person name="Soemphol W."/>
            <person name="Ali I.A.I."/>
            <person name="Yakushi T."/>
            <person name="Matsushita K."/>
        </authorList>
    </citation>
    <scope>NUCLEOTIDE SEQUENCE [LARGE SCALE GENOMIC DNA]</scope>
    <source>
        <strain evidence="2 3">NBRC 101654</strain>
    </source>
</reference>
<dbReference type="Proteomes" id="UP000004319">
    <property type="component" value="Unassembled WGS sequence"/>
</dbReference>
<comment type="caution">
    <text evidence="2">The sequence shown here is derived from an EMBL/GenBank/DDBJ whole genome shotgun (WGS) entry which is preliminary data.</text>
</comment>
<sequence>MKNSSIYMNKSKHPSRPTAPYSKKGSNAAPLSHGVNGDPLALTVASSRSSSSTKKTAEFFTLPSPT</sequence>
<evidence type="ECO:0000313" key="3">
    <source>
        <dbReference type="Proteomes" id="UP000004319"/>
    </source>
</evidence>
<name>F7VCJ4_9PROT</name>
<evidence type="ECO:0000256" key="1">
    <source>
        <dbReference type="SAM" id="MobiDB-lite"/>
    </source>
</evidence>
<proteinExistence type="predicted"/>
<accession>F7VCJ4</accession>
<dbReference type="AlphaFoldDB" id="F7VCJ4"/>